<sequence>MDEKTYENVAMRREAGAVKRWHIVPTVGVGETVGHHTYNAVSLLLYLNPGASRALIIYMLEHDVTERWTGDIPASAKGMFHEICLGVQIAEKTLTDEMDLMNTDGLGPTECHWARAIDALDAVLFCHEQLAMGNQNFENALVSLEEWFGREECIPDAILEFLRDYEWKRYPDWLWSGHYGDNEQ</sequence>
<protein>
    <recommendedName>
        <fullName evidence="2">HD domain-containing protein</fullName>
    </recommendedName>
</protein>
<dbReference type="Gene3D" id="1.10.3210.10">
    <property type="entry name" value="Hypothetical protein af1432"/>
    <property type="match status" value="1"/>
</dbReference>
<gene>
    <name evidence="1" type="ORF">LCGC14_0599570</name>
</gene>
<accession>A0A0F9RUT6</accession>
<reference evidence="1" key="1">
    <citation type="journal article" date="2015" name="Nature">
        <title>Complex archaea that bridge the gap between prokaryotes and eukaryotes.</title>
        <authorList>
            <person name="Spang A."/>
            <person name="Saw J.H."/>
            <person name="Jorgensen S.L."/>
            <person name="Zaremba-Niedzwiedzka K."/>
            <person name="Martijn J."/>
            <person name="Lind A.E."/>
            <person name="van Eijk R."/>
            <person name="Schleper C."/>
            <person name="Guy L."/>
            <person name="Ettema T.J."/>
        </authorList>
    </citation>
    <scope>NUCLEOTIDE SEQUENCE</scope>
</reference>
<evidence type="ECO:0008006" key="2">
    <source>
        <dbReference type="Google" id="ProtNLM"/>
    </source>
</evidence>
<evidence type="ECO:0000313" key="1">
    <source>
        <dbReference type="EMBL" id="KKN53702.1"/>
    </source>
</evidence>
<name>A0A0F9RUT6_9ZZZZ</name>
<dbReference type="SUPFAM" id="SSF109604">
    <property type="entry name" value="HD-domain/PDEase-like"/>
    <property type="match status" value="1"/>
</dbReference>
<dbReference type="AlphaFoldDB" id="A0A0F9RUT6"/>
<dbReference type="EMBL" id="LAZR01000959">
    <property type="protein sequence ID" value="KKN53702.1"/>
    <property type="molecule type" value="Genomic_DNA"/>
</dbReference>
<proteinExistence type="predicted"/>
<comment type="caution">
    <text evidence="1">The sequence shown here is derived from an EMBL/GenBank/DDBJ whole genome shotgun (WGS) entry which is preliminary data.</text>
</comment>
<organism evidence="1">
    <name type="scientific">marine sediment metagenome</name>
    <dbReference type="NCBI Taxonomy" id="412755"/>
    <lineage>
        <taxon>unclassified sequences</taxon>
        <taxon>metagenomes</taxon>
        <taxon>ecological metagenomes</taxon>
    </lineage>
</organism>